<evidence type="ECO:0000256" key="1">
    <source>
        <dbReference type="ARBA" id="ARBA00004496"/>
    </source>
</evidence>
<reference evidence="12 13" key="1">
    <citation type="journal article" date="2023" name="BMC Biotechnol.">
        <title>Vitis rotundifolia cv Carlos genome sequencing.</title>
        <authorList>
            <person name="Huff M."/>
            <person name="Hulse-Kemp A."/>
            <person name="Scheffler B."/>
            <person name="Youngblood R."/>
            <person name="Simpson S."/>
            <person name="Babiker E."/>
            <person name="Staton M."/>
        </authorList>
    </citation>
    <scope>NUCLEOTIDE SEQUENCE [LARGE SCALE GENOMIC DNA]</scope>
    <source>
        <tissue evidence="12">Leaf</tissue>
    </source>
</reference>
<comment type="similarity">
    <text evidence="3 11">Belongs to the myo-inositol oxygenase family.</text>
</comment>
<evidence type="ECO:0000256" key="6">
    <source>
        <dbReference type="ARBA" id="ARBA00022644"/>
    </source>
</evidence>
<dbReference type="PANTHER" id="PTHR12588:SF12">
    <property type="entry name" value="INOSITOL OXYGENASE 1"/>
    <property type="match status" value="1"/>
</dbReference>
<dbReference type="Pfam" id="PF05153">
    <property type="entry name" value="MIOX"/>
    <property type="match status" value="1"/>
</dbReference>
<keyword evidence="5 11" id="KW-0963">Cytoplasm</keyword>
<comment type="caution">
    <text evidence="12">The sequence shown here is derived from an EMBL/GenBank/DDBJ whole genome shotgun (WGS) entry which is preliminary data.</text>
</comment>
<evidence type="ECO:0000256" key="4">
    <source>
        <dbReference type="ARBA" id="ARBA00011919"/>
    </source>
</evidence>
<comment type="pathway">
    <text evidence="2 11">Polyol metabolism; myo-inositol degradation into D-glucuronate; D-glucuronate from myo-inositol: step 1/1.</text>
</comment>
<evidence type="ECO:0000256" key="2">
    <source>
        <dbReference type="ARBA" id="ARBA00005167"/>
    </source>
</evidence>
<evidence type="ECO:0000256" key="7">
    <source>
        <dbReference type="ARBA" id="ARBA00022723"/>
    </source>
</evidence>
<dbReference type="GO" id="GO:0019310">
    <property type="term" value="P:inositol catabolic process"/>
    <property type="evidence" value="ECO:0007669"/>
    <property type="project" value="UniProtKB-UniRule"/>
</dbReference>
<organism evidence="12 13">
    <name type="scientific">Vitis rotundifolia</name>
    <name type="common">Muscadine grape</name>
    <dbReference type="NCBI Taxonomy" id="103349"/>
    <lineage>
        <taxon>Eukaryota</taxon>
        <taxon>Viridiplantae</taxon>
        <taxon>Streptophyta</taxon>
        <taxon>Embryophyta</taxon>
        <taxon>Tracheophyta</taxon>
        <taxon>Spermatophyta</taxon>
        <taxon>Magnoliopsida</taxon>
        <taxon>eudicotyledons</taxon>
        <taxon>Gunneridae</taxon>
        <taxon>Pentapetalae</taxon>
        <taxon>rosids</taxon>
        <taxon>Vitales</taxon>
        <taxon>Vitaceae</taxon>
        <taxon>Viteae</taxon>
        <taxon>Vitis</taxon>
    </lineage>
</organism>
<evidence type="ECO:0000313" key="12">
    <source>
        <dbReference type="EMBL" id="KAJ9692178.1"/>
    </source>
</evidence>
<dbReference type="EC" id="1.13.99.1" evidence="4 11"/>
<comment type="subcellular location">
    <subcellularLocation>
        <location evidence="1 11">Cytoplasm</location>
    </subcellularLocation>
</comment>
<feature type="binding site" evidence="10">
    <location>
        <position position="193"/>
    </location>
    <ligand>
        <name>Fe cation</name>
        <dbReference type="ChEBI" id="CHEBI:24875"/>
        <label>1</label>
    </ligand>
</feature>
<gene>
    <name evidence="12" type="ORF">PVL29_011313</name>
</gene>
<protein>
    <recommendedName>
        <fullName evidence="4 11">Inositol oxygenase</fullName>
        <ecNumber evidence="4 11">1.13.99.1</ecNumber>
    </recommendedName>
    <alternativeName>
        <fullName evidence="11">Myo-inositol oxygenase</fullName>
    </alternativeName>
</protein>
<keyword evidence="8 11" id="KW-0560">Oxidoreductase</keyword>
<feature type="binding site" evidence="10">
    <location>
        <position position="167"/>
    </location>
    <ligand>
        <name>Fe cation</name>
        <dbReference type="ChEBI" id="CHEBI:24875"/>
        <label>1</label>
    </ligand>
</feature>
<sequence>MQLDSPNESFFKKTKDRYALLVSAAHLHLQAVAAHAVLLLQNQCHPETPALSPNSIFMNKQKLKDMPIWERSSFLPLEDCFSGLLLVSVLFHMLQLISSSILKNFVISSFCCIAGDTLPGGCAVDESIVHHKYLKENPDDHNPDYHTKYGVYSEGCGLENVMMSWGHDDYMYLVAKENKTTLPAAGLSVIIYHSFWSDAYKHLMDEEDIEDLKWLKIFKFYHNKLTWQQQTLQGLFCSPFSSLPWFYLQWYHHVMQLDSPNESFFKEDLSALFVFVAHLYLQTVAANAVLLLQNNQCRPETAALSPNYIFMNKLKPKDMPVPLPASYSFVLKINLHEVHAVL</sequence>
<keyword evidence="13" id="KW-1185">Reference proteome</keyword>
<keyword evidence="9 10" id="KW-0408">Iron</keyword>
<evidence type="ECO:0000256" key="5">
    <source>
        <dbReference type="ARBA" id="ARBA00022490"/>
    </source>
</evidence>
<keyword evidence="6" id="KW-0060">Ascorbate biosynthesis</keyword>
<dbReference type="GO" id="GO:0019853">
    <property type="term" value="P:L-ascorbic acid biosynthetic process"/>
    <property type="evidence" value="ECO:0007669"/>
    <property type="project" value="UniProtKB-KW"/>
</dbReference>
<accession>A0AA38ZN58</accession>
<name>A0AA38ZN58_VITRO</name>
<evidence type="ECO:0000256" key="3">
    <source>
        <dbReference type="ARBA" id="ARBA00005286"/>
    </source>
</evidence>
<comment type="cofactor">
    <cofactor evidence="10 11">
        <name>Fe cation</name>
        <dbReference type="ChEBI" id="CHEBI:24875"/>
    </cofactor>
    <text evidence="10 11">Binds 2 iron ions per subunit.</text>
</comment>
<dbReference type="GO" id="GO:0005506">
    <property type="term" value="F:iron ion binding"/>
    <property type="evidence" value="ECO:0007669"/>
    <property type="project" value="InterPro"/>
</dbReference>
<evidence type="ECO:0000313" key="13">
    <source>
        <dbReference type="Proteomes" id="UP001168098"/>
    </source>
</evidence>
<evidence type="ECO:0000256" key="11">
    <source>
        <dbReference type="RuleBase" id="RU367039"/>
    </source>
</evidence>
<evidence type="ECO:0000256" key="8">
    <source>
        <dbReference type="ARBA" id="ARBA00023002"/>
    </source>
</evidence>
<evidence type="ECO:0000256" key="9">
    <source>
        <dbReference type="ARBA" id="ARBA00023004"/>
    </source>
</evidence>
<dbReference type="Proteomes" id="UP001168098">
    <property type="component" value="Unassembled WGS sequence"/>
</dbReference>
<keyword evidence="7 10" id="KW-0479">Metal-binding</keyword>
<proteinExistence type="inferred from homology"/>
<evidence type="ECO:0000256" key="10">
    <source>
        <dbReference type="PIRSR" id="PIRSR607828-2"/>
    </source>
</evidence>
<comment type="catalytic activity">
    <reaction evidence="11">
        <text>myo-inositol + O2 = D-glucuronate + H2O + H(+)</text>
        <dbReference type="Rhea" id="RHEA:23696"/>
        <dbReference type="ChEBI" id="CHEBI:15377"/>
        <dbReference type="ChEBI" id="CHEBI:15378"/>
        <dbReference type="ChEBI" id="CHEBI:15379"/>
        <dbReference type="ChEBI" id="CHEBI:17268"/>
        <dbReference type="ChEBI" id="CHEBI:58720"/>
        <dbReference type="EC" id="1.13.99.1"/>
    </reaction>
</comment>
<dbReference type="InterPro" id="IPR007828">
    <property type="entry name" value="Inositol_oxygenase"/>
</dbReference>
<dbReference type="GO" id="GO:0050113">
    <property type="term" value="F:inositol oxygenase activity"/>
    <property type="evidence" value="ECO:0007669"/>
    <property type="project" value="UniProtKB-UniRule"/>
</dbReference>
<dbReference type="PANTHER" id="PTHR12588">
    <property type="entry name" value="MYOINOSITOL OXYGENASE"/>
    <property type="match status" value="1"/>
</dbReference>
<dbReference type="EMBL" id="JARBHA010000009">
    <property type="protein sequence ID" value="KAJ9692178.1"/>
    <property type="molecule type" value="Genomic_DNA"/>
</dbReference>
<dbReference type="SUPFAM" id="SSF109604">
    <property type="entry name" value="HD-domain/PDEase-like"/>
    <property type="match status" value="1"/>
</dbReference>
<dbReference type="GO" id="GO:0005737">
    <property type="term" value="C:cytoplasm"/>
    <property type="evidence" value="ECO:0007669"/>
    <property type="project" value="UniProtKB-SubCell"/>
</dbReference>
<dbReference type="AlphaFoldDB" id="A0AA38ZN58"/>